<proteinExistence type="predicted"/>
<feature type="region of interest" description="Disordered" evidence="2">
    <location>
        <begin position="166"/>
        <end position="189"/>
    </location>
</feature>
<keyword evidence="4" id="KW-0131">Cell cycle</keyword>
<keyword evidence="4" id="KW-0132">Cell division</keyword>
<name>A0A853BZ47_9ACTN</name>
<dbReference type="InterPro" id="IPR007060">
    <property type="entry name" value="FtsL/DivIC"/>
</dbReference>
<feature type="coiled-coil region" evidence="1">
    <location>
        <begin position="80"/>
        <end position="114"/>
    </location>
</feature>
<keyword evidence="3" id="KW-1133">Transmembrane helix</keyword>
<dbReference type="RefSeq" id="WP_343047073.1">
    <property type="nucleotide sequence ID" value="NZ_JACCFP010000001.1"/>
</dbReference>
<comment type="caution">
    <text evidence="4">The sequence shown here is derived from an EMBL/GenBank/DDBJ whole genome shotgun (WGS) entry which is preliminary data.</text>
</comment>
<keyword evidence="3" id="KW-0472">Membrane</keyword>
<reference evidence="4 5" key="1">
    <citation type="submission" date="2020-07" db="EMBL/GenBank/DDBJ databases">
        <title>Sequencing the genomes of 1000 actinobacteria strains.</title>
        <authorList>
            <person name="Klenk H.-P."/>
        </authorList>
    </citation>
    <scope>NUCLEOTIDE SEQUENCE [LARGE SCALE GENOMIC DNA]</scope>
    <source>
        <strain evidence="4 5">DSM 103833</strain>
    </source>
</reference>
<dbReference type="Pfam" id="PF04977">
    <property type="entry name" value="DivIC"/>
    <property type="match status" value="1"/>
</dbReference>
<dbReference type="AlphaFoldDB" id="A0A853BZ47"/>
<organism evidence="4 5">
    <name type="scientific">Nocardioides thalensis</name>
    <dbReference type="NCBI Taxonomy" id="1914755"/>
    <lineage>
        <taxon>Bacteria</taxon>
        <taxon>Bacillati</taxon>
        <taxon>Actinomycetota</taxon>
        <taxon>Actinomycetes</taxon>
        <taxon>Propionibacteriales</taxon>
        <taxon>Nocardioidaceae</taxon>
        <taxon>Nocardioides</taxon>
    </lineage>
</organism>
<dbReference type="EMBL" id="JACCFP010000001">
    <property type="protein sequence ID" value="NYJ00505.1"/>
    <property type="molecule type" value="Genomic_DNA"/>
</dbReference>
<feature type="compositionally biased region" description="Basic and acidic residues" evidence="2">
    <location>
        <begin position="1"/>
        <end position="10"/>
    </location>
</feature>
<keyword evidence="1" id="KW-0175">Coiled coil</keyword>
<sequence length="189" mass="20899">MSRSQGPDERRRRRPGNGPGRSRRRQVQRERVAAVAAVRAEERRRSRLTGRAAILVLVLAVLAVSFASSLRAYLQQRNHIDELEATIAERKAAIEELEDEKKRWQDDAYVAQRARELGYVAVGDEPFIVIGEDGEPLGTAAELSDPASVGSGEERTWIDDLWASTRVAGNPPTKIPPPPSEHLTDTGAE</sequence>
<feature type="compositionally biased region" description="Basic residues" evidence="2">
    <location>
        <begin position="11"/>
        <end position="26"/>
    </location>
</feature>
<evidence type="ECO:0000256" key="3">
    <source>
        <dbReference type="SAM" id="Phobius"/>
    </source>
</evidence>
<feature type="transmembrane region" description="Helical" evidence="3">
    <location>
        <begin position="52"/>
        <end position="74"/>
    </location>
</feature>
<keyword evidence="3" id="KW-0812">Transmembrane</keyword>
<evidence type="ECO:0000313" key="5">
    <source>
        <dbReference type="Proteomes" id="UP000530424"/>
    </source>
</evidence>
<dbReference type="Proteomes" id="UP000530424">
    <property type="component" value="Unassembled WGS sequence"/>
</dbReference>
<evidence type="ECO:0000256" key="1">
    <source>
        <dbReference type="SAM" id="Coils"/>
    </source>
</evidence>
<accession>A0A853BZ47</accession>
<keyword evidence="5" id="KW-1185">Reference proteome</keyword>
<gene>
    <name evidence="4" type="ORF">HNR19_001203</name>
</gene>
<feature type="region of interest" description="Disordered" evidence="2">
    <location>
        <begin position="1"/>
        <end position="29"/>
    </location>
</feature>
<dbReference type="GO" id="GO:0051301">
    <property type="term" value="P:cell division"/>
    <property type="evidence" value="ECO:0007669"/>
    <property type="project" value="UniProtKB-KW"/>
</dbReference>
<protein>
    <submittedName>
        <fullName evidence="4">Cell division protein FtsB</fullName>
    </submittedName>
</protein>
<evidence type="ECO:0000256" key="2">
    <source>
        <dbReference type="SAM" id="MobiDB-lite"/>
    </source>
</evidence>
<evidence type="ECO:0000313" key="4">
    <source>
        <dbReference type="EMBL" id="NYJ00505.1"/>
    </source>
</evidence>